<feature type="region of interest" description="Disordered" evidence="4">
    <location>
        <begin position="1012"/>
        <end position="1066"/>
    </location>
</feature>
<dbReference type="SMART" id="SM00297">
    <property type="entry name" value="BROMO"/>
    <property type="match status" value="1"/>
</dbReference>
<dbReference type="PROSITE" id="PS50082">
    <property type="entry name" value="WD_REPEATS_2"/>
    <property type="match status" value="2"/>
</dbReference>
<feature type="compositionally biased region" description="Low complexity" evidence="4">
    <location>
        <begin position="617"/>
        <end position="631"/>
    </location>
</feature>
<accession>A0A9N8YU12</accession>
<feature type="region of interest" description="Disordered" evidence="4">
    <location>
        <begin position="1"/>
        <end position="49"/>
    </location>
</feature>
<dbReference type="Pfam" id="PF00439">
    <property type="entry name" value="Bromodomain"/>
    <property type="match status" value="1"/>
</dbReference>
<dbReference type="Proteomes" id="UP000789706">
    <property type="component" value="Unassembled WGS sequence"/>
</dbReference>
<feature type="compositionally biased region" description="Basic residues" evidence="4">
    <location>
        <begin position="1143"/>
        <end position="1152"/>
    </location>
</feature>
<dbReference type="PROSITE" id="PS50294">
    <property type="entry name" value="WD_REPEATS_REGION"/>
    <property type="match status" value="1"/>
</dbReference>
<dbReference type="Pfam" id="PF00400">
    <property type="entry name" value="WD40"/>
    <property type="match status" value="1"/>
</dbReference>
<dbReference type="InterPro" id="IPR052060">
    <property type="entry name" value="Bromo_WD_repeat"/>
</dbReference>
<dbReference type="GO" id="GO:0007010">
    <property type="term" value="P:cytoskeleton organization"/>
    <property type="evidence" value="ECO:0007669"/>
    <property type="project" value="TreeGrafter"/>
</dbReference>
<dbReference type="PANTHER" id="PTHR16266">
    <property type="entry name" value="WD REPEAT DOMAIN 9"/>
    <property type="match status" value="1"/>
</dbReference>
<dbReference type="GO" id="GO:0006325">
    <property type="term" value="P:chromatin organization"/>
    <property type="evidence" value="ECO:0007669"/>
    <property type="project" value="UniProtKB-ARBA"/>
</dbReference>
<dbReference type="SUPFAM" id="SSF50978">
    <property type="entry name" value="WD40 repeat-like"/>
    <property type="match status" value="2"/>
</dbReference>
<evidence type="ECO:0000256" key="4">
    <source>
        <dbReference type="SAM" id="MobiDB-lite"/>
    </source>
</evidence>
<keyword evidence="7" id="KW-1185">Reference proteome</keyword>
<dbReference type="PROSITE" id="PS50014">
    <property type="entry name" value="BROMODOMAIN_2"/>
    <property type="match status" value="1"/>
</dbReference>
<evidence type="ECO:0000313" key="6">
    <source>
        <dbReference type="EMBL" id="CAG8447968.1"/>
    </source>
</evidence>
<feature type="domain" description="Bromo" evidence="5">
    <location>
        <begin position="1508"/>
        <end position="1578"/>
    </location>
</feature>
<dbReference type="EMBL" id="CAJVPK010000096">
    <property type="protein sequence ID" value="CAG8447968.1"/>
    <property type="molecule type" value="Genomic_DNA"/>
</dbReference>
<dbReference type="PANTHER" id="PTHR16266:SF17">
    <property type="entry name" value="BRWD3"/>
    <property type="match status" value="1"/>
</dbReference>
<feature type="region of interest" description="Disordered" evidence="4">
    <location>
        <begin position="614"/>
        <end position="634"/>
    </location>
</feature>
<dbReference type="Gene3D" id="1.20.920.10">
    <property type="entry name" value="Bromodomain-like"/>
    <property type="match status" value="1"/>
</dbReference>
<dbReference type="SUPFAM" id="SSF47370">
    <property type="entry name" value="Bromodomain"/>
    <property type="match status" value="1"/>
</dbReference>
<keyword evidence="1 2" id="KW-0103">Bromodomain</keyword>
<evidence type="ECO:0000256" key="1">
    <source>
        <dbReference type="ARBA" id="ARBA00023117"/>
    </source>
</evidence>
<feature type="compositionally biased region" description="Polar residues" evidence="4">
    <location>
        <begin position="1"/>
        <end position="18"/>
    </location>
</feature>
<dbReference type="InterPro" id="IPR036322">
    <property type="entry name" value="WD40_repeat_dom_sf"/>
</dbReference>
<proteinExistence type="predicted"/>
<dbReference type="GO" id="GO:0008360">
    <property type="term" value="P:regulation of cell shape"/>
    <property type="evidence" value="ECO:0007669"/>
    <property type="project" value="TreeGrafter"/>
</dbReference>
<dbReference type="InterPro" id="IPR001680">
    <property type="entry name" value="WD40_rpt"/>
</dbReference>
<protein>
    <submittedName>
        <fullName evidence="6">9947_t:CDS:1</fullName>
    </submittedName>
</protein>
<sequence>MSSQFEPSTKESSITSNGDLYEPESESPSEEYSSLRSSTDSDNVNKNTKRTKVKRIEQVDPLKMDFTVKEVEELAEVIEEEKPVVQNETYEINYEQDLLFKTLHILKSNPQTERSYKSLIKDVNEHPELLPKRYNYDGGWVLQSGDEMMTLTECSRSYMADLIPPGVRNSNSIYDDCSLAPRRNVTSHDKPVLTTIVQEICGHKKRSLDIVYKNFRKLITLEGCHTSSTYSVLFDHSGERIFTANEDNKIKDSVPTSILFSPTPIAENKYIIATCKSANLYVAKHERDPIKFHNAITIKDKQLIAKRRTKLISSSFNYTGTKFAIGGNDGVIRIFTTMGDETHFGGSTDEDYLASYTEDKVLQQQIRDELYKFDLTEYLKAYKDPIPKSKPKRKNIKSKRNKSNADLSSISSDNGLETLNAPVQQEKVHLSRSMKSRLCRLFRSQRKEGENYDSDFEFDKNHDATKRETALTKMDDDDYMDVDADCPNPNIPHRKSDYLIELGDDEDIPNPFDPRDWLGDGEDNNQASFDSRDWIGNGECNDKQVDMNIDQDITKPLDNYYMNVDQESSDLGDPQEIRGFYEFGENIDVTKQTEINFGLAPSCENYPSDLEDGSVTHNNNLNHNYSSNNKNRTTPDTGQIALENEILKLTEEGETDYDSCSPTEIIIDKGEKRTSNRKEVNGLKSTILDIAKQRFFLPIHIADLAGHNNKVHSLEFAHNGDRLISGSDDGKVILWEYEINEKTWISKVLINGEALTTIKWSCDDNYVISGHANGEIYVFESASGEIVRHYKAHNGKFYVLEAHPCDSRLFMSAGYDDRIVLWDVGNKIELKSWNHTDLNIESDNALYNNDGGNMVFEYYDGKWRNNGSMFAVTDNGGKCHLIGVQTETYSRQKIREKYGQKFATEDQNAEVGIITSDSNPGVMIYNDAWVLGNCSSNQREVISWAGSTYSYQLDENFVEKISNPLPSEKIRSMDRRRLNVMIEEATKLKEGKIIRNRVEDLKEIRKLQRKLVLSEEEDEDEIDPLTTEIPIIPDDEERDQNYDPAFSSSDEDSSGRSEVESNSEVDSIIEDLENKNAVIVDDSSSEYAPTLRVKVRNKRKIPEESTPEPSIHDDEESAPFEELNNSHKSDVSSHYSGSIKGRPDRKAKRKRPNYNEEDMFSGIITPLDNNSEENRNSHISTYEISGSNNTQSTSLGANTRDTRGRRARRNKINKNIEIHEDNIEIDLDNRDYNSEEIREADTRPEWIKSVNPNFTYIPQPGDFFVYFKRGHKAFNTYISNNYENTELLSDVVGHLGDFPYCKKFDLSNVAFFQIDVVRWYENKRSKVSKNEYNEAIKRVEAKKKISVSIVNDYPDAVLDEINGKEKIPLYCIIQARVVEPKWRGSRYPPSPDFRRRPSKFLIPYVDLKGLREFIVPYEKFASGVNQNLQVGDKIQAYYMNGFYPGKIASRNDGALWSIPSFNIQWENSDGEDEFYPWELKRENAEDLPTSSMPEETRQKLFEIINELHSNEHYEVFAEDVEFHKVPDYLNRIQYPVSLGMIKSRLTNKFYRHPRGVEHDMEIIISNAKTFNEPGTFIPLTADKLDFAFRSGCAEQRIKFE</sequence>
<evidence type="ECO:0000259" key="5">
    <source>
        <dbReference type="PROSITE" id="PS50014"/>
    </source>
</evidence>
<dbReference type="InterPro" id="IPR036427">
    <property type="entry name" value="Bromodomain-like_sf"/>
</dbReference>
<organism evidence="6 7">
    <name type="scientific">Diversispora eburnea</name>
    <dbReference type="NCBI Taxonomy" id="1213867"/>
    <lineage>
        <taxon>Eukaryota</taxon>
        <taxon>Fungi</taxon>
        <taxon>Fungi incertae sedis</taxon>
        <taxon>Mucoromycota</taxon>
        <taxon>Glomeromycotina</taxon>
        <taxon>Glomeromycetes</taxon>
        <taxon>Diversisporales</taxon>
        <taxon>Diversisporaceae</taxon>
        <taxon>Diversispora</taxon>
    </lineage>
</organism>
<name>A0A9N8YU12_9GLOM</name>
<dbReference type="PRINTS" id="PR00503">
    <property type="entry name" value="BROMODOMAIN"/>
</dbReference>
<feature type="compositionally biased region" description="Acidic residues" evidence="4">
    <location>
        <begin position="1014"/>
        <end position="1023"/>
    </location>
</feature>
<dbReference type="Gene3D" id="2.130.10.10">
    <property type="entry name" value="YVTN repeat-like/Quinoprotein amine dehydrogenase"/>
    <property type="match status" value="2"/>
</dbReference>
<dbReference type="OrthoDB" id="538223at2759"/>
<comment type="caution">
    <text evidence="6">The sequence shown here is derived from an EMBL/GenBank/DDBJ whole genome shotgun (WGS) entry which is preliminary data.</text>
</comment>
<dbReference type="GO" id="GO:0005634">
    <property type="term" value="C:nucleus"/>
    <property type="evidence" value="ECO:0007669"/>
    <property type="project" value="TreeGrafter"/>
</dbReference>
<dbReference type="InterPro" id="IPR001487">
    <property type="entry name" value="Bromodomain"/>
</dbReference>
<feature type="repeat" description="WD" evidence="3">
    <location>
        <begin position="704"/>
        <end position="738"/>
    </location>
</feature>
<feature type="compositionally biased region" description="Basic residues" evidence="4">
    <location>
        <begin position="389"/>
        <end position="402"/>
    </location>
</feature>
<feature type="repeat" description="WD" evidence="3">
    <location>
        <begin position="790"/>
        <end position="832"/>
    </location>
</feature>
<feature type="compositionally biased region" description="Polar residues" evidence="4">
    <location>
        <begin position="1177"/>
        <end position="1195"/>
    </location>
</feature>
<dbReference type="InterPro" id="IPR015943">
    <property type="entry name" value="WD40/YVTN_repeat-like_dom_sf"/>
</dbReference>
<feature type="compositionally biased region" description="Polar residues" evidence="4">
    <location>
        <begin position="405"/>
        <end position="415"/>
    </location>
</feature>
<evidence type="ECO:0000256" key="3">
    <source>
        <dbReference type="PROSITE-ProRule" id="PRU00221"/>
    </source>
</evidence>
<evidence type="ECO:0000313" key="7">
    <source>
        <dbReference type="Proteomes" id="UP000789706"/>
    </source>
</evidence>
<dbReference type="GO" id="GO:0006357">
    <property type="term" value="P:regulation of transcription by RNA polymerase II"/>
    <property type="evidence" value="ECO:0007669"/>
    <property type="project" value="TreeGrafter"/>
</dbReference>
<evidence type="ECO:0000256" key="2">
    <source>
        <dbReference type="PROSITE-ProRule" id="PRU00035"/>
    </source>
</evidence>
<dbReference type="SMART" id="SM00320">
    <property type="entry name" value="WD40"/>
    <property type="match status" value="5"/>
</dbReference>
<reference evidence="6" key="1">
    <citation type="submission" date="2021-06" db="EMBL/GenBank/DDBJ databases">
        <authorList>
            <person name="Kallberg Y."/>
            <person name="Tangrot J."/>
            <person name="Rosling A."/>
        </authorList>
    </citation>
    <scope>NUCLEOTIDE SEQUENCE</scope>
    <source>
        <strain evidence="6">AZ414A</strain>
    </source>
</reference>
<feature type="region of interest" description="Disordered" evidence="4">
    <location>
        <begin position="1097"/>
        <end position="1205"/>
    </location>
</feature>
<feature type="region of interest" description="Disordered" evidence="4">
    <location>
        <begin position="386"/>
        <end position="415"/>
    </location>
</feature>
<dbReference type="CDD" id="cd04369">
    <property type="entry name" value="Bromodomain"/>
    <property type="match status" value="1"/>
</dbReference>
<gene>
    <name evidence="6" type="ORF">DEBURN_LOCUS1927</name>
</gene>
<keyword evidence="3" id="KW-0853">WD repeat</keyword>